<evidence type="ECO:0000313" key="7">
    <source>
        <dbReference type="Proteomes" id="UP000250086"/>
    </source>
</evidence>
<dbReference type="InterPro" id="IPR013785">
    <property type="entry name" value="Aldolase_TIM"/>
</dbReference>
<keyword evidence="1 4" id="KW-0963">Cytoplasm</keyword>
<reference evidence="6 7" key="1">
    <citation type="submission" date="2018-06" db="EMBL/GenBank/DDBJ databases">
        <authorList>
            <consortium name="Pathogen Informatics"/>
            <person name="Doyle S."/>
        </authorList>
    </citation>
    <scope>NUCLEOTIDE SEQUENCE [LARGE SCALE GENOMIC DNA]</scope>
    <source>
        <strain evidence="6 7">NCTC13093</strain>
    </source>
</reference>
<evidence type="ECO:0000256" key="5">
    <source>
        <dbReference type="NCBIfam" id="TIGR00559"/>
    </source>
</evidence>
<keyword evidence="7" id="KW-1185">Reference proteome</keyword>
<evidence type="ECO:0000256" key="4">
    <source>
        <dbReference type="HAMAP-Rule" id="MF_00279"/>
    </source>
</evidence>
<comment type="catalytic activity">
    <reaction evidence="4">
        <text>3-amino-2-oxopropyl phosphate + 1-deoxy-D-xylulose 5-phosphate = pyridoxine 5'-phosphate + phosphate + 2 H2O + H(+)</text>
        <dbReference type="Rhea" id="RHEA:15265"/>
        <dbReference type="ChEBI" id="CHEBI:15377"/>
        <dbReference type="ChEBI" id="CHEBI:15378"/>
        <dbReference type="ChEBI" id="CHEBI:43474"/>
        <dbReference type="ChEBI" id="CHEBI:57279"/>
        <dbReference type="ChEBI" id="CHEBI:57792"/>
        <dbReference type="ChEBI" id="CHEBI:58589"/>
        <dbReference type="EC" id="2.6.99.2"/>
    </reaction>
</comment>
<feature type="active site" description="Proton donor" evidence="4">
    <location>
        <position position="192"/>
    </location>
</feature>
<feature type="active site" description="Proton acceptor" evidence="4">
    <location>
        <position position="72"/>
    </location>
</feature>
<feature type="site" description="Transition state stabilizer" evidence="4">
    <location>
        <position position="153"/>
    </location>
</feature>
<feature type="binding site" evidence="4">
    <location>
        <begin position="214"/>
        <end position="215"/>
    </location>
    <ligand>
        <name>3-amino-2-oxopropyl phosphate</name>
        <dbReference type="ChEBI" id="CHEBI:57279"/>
    </ligand>
</feature>
<dbReference type="GO" id="GO:0008615">
    <property type="term" value="P:pyridoxine biosynthetic process"/>
    <property type="evidence" value="ECO:0007669"/>
    <property type="project" value="UniProtKB-UniRule"/>
</dbReference>
<comment type="subcellular location">
    <subcellularLocation>
        <location evidence="4">Cytoplasm</location>
    </subcellularLocation>
</comment>
<keyword evidence="2 4" id="KW-0808">Transferase</keyword>
<dbReference type="Proteomes" id="UP000250086">
    <property type="component" value="Unassembled WGS sequence"/>
</dbReference>
<comment type="pathway">
    <text evidence="4">Cofactor biosynthesis; pyridoxine 5'-phosphate biosynthesis; pyridoxine 5'-phosphate from D-erythrose 4-phosphate: step 5/5.</text>
</comment>
<feature type="active site" description="Proton acceptor" evidence="4">
    <location>
        <position position="45"/>
    </location>
</feature>
<evidence type="ECO:0000256" key="1">
    <source>
        <dbReference type="ARBA" id="ARBA00022490"/>
    </source>
</evidence>
<gene>
    <name evidence="4 6" type="primary">pdxJ</name>
    <name evidence="6" type="ORF">NCTC13093_00440</name>
</gene>
<name>A0A2X0VF87_9GAMM</name>
<dbReference type="PANTHER" id="PTHR30456">
    <property type="entry name" value="PYRIDOXINE 5'-PHOSPHATE SYNTHASE"/>
    <property type="match status" value="1"/>
</dbReference>
<sequence>MNRIFLGVNIDHVATLRNARGGIYPDPVTAASICEIAGADSITTHLREDRRHITDRDVRIIRETIQTKLNLEMAVTDDILGIAQALAPHAACFVPERREEVTTEGGLDVIGNYDKIAKAVERLAKVGTQCSLFIDPVKEQIDAAKKSGAPFIELHTGTYANACGAEQKKELETLREMAFYADSIGLKVNAGHGLNYNNVHDIAAIECIYELNIGHSIIAQAVFVGLEKAVVQMKQLMNESRTNCYL</sequence>
<proteinExistence type="inferred from homology"/>
<dbReference type="EMBL" id="UAPV01000001">
    <property type="protein sequence ID" value="SPT69077.1"/>
    <property type="molecule type" value="Genomic_DNA"/>
</dbReference>
<dbReference type="PANTHER" id="PTHR30456:SF0">
    <property type="entry name" value="PYRIDOXINE 5'-PHOSPHATE SYNTHASE"/>
    <property type="match status" value="1"/>
</dbReference>
<keyword evidence="3 4" id="KW-0664">Pyridoxine biosynthesis</keyword>
<evidence type="ECO:0000256" key="2">
    <source>
        <dbReference type="ARBA" id="ARBA00022679"/>
    </source>
</evidence>
<feature type="binding site" evidence="4">
    <location>
        <position position="20"/>
    </location>
    <ligand>
        <name>3-amino-2-oxopropyl phosphate</name>
        <dbReference type="ChEBI" id="CHEBI:57279"/>
    </ligand>
</feature>
<dbReference type="InterPro" id="IPR036130">
    <property type="entry name" value="Pyridoxine-5'_phos_synth"/>
</dbReference>
<protein>
    <recommendedName>
        <fullName evidence="4 5">Pyridoxine 5'-phosphate synthase</fullName>
        <shortName evidence="4">PNP synthase</shortName>
        <ecNumber evidence="4 5">2.6.99.2</ecNumber>
    </recommendedName>
</protein>
<feature type="binding site" evidence="4">
    <location>
        <position position="9"/>
    </location>
    <ligand>
        <name>3-amino-2-oxopropyl phosphate</name>
        <dbReference type="ChEBI" id="CHEBI:57279"/>
    </ligand>
</feature>
<dbReference type="HAMAP" id="MF_00279">
    <property type="entry name" value="PdxJ"/>
    <property type="match status" value="1"/>
</dbReference>
<dbReference type="CDD" id="cd00003">
    <property type="entry name" value="PNPsynthase"/>
    <property type="match status" value="1"/>
</dbReference>
<dbReference type="SUPFAM" id="SSF63892">
    <property type="entry name" value="Pyridoxine 5'-phosphate synthase"/>
    <property type="match status" value="1"/>
</dbReference>
<dbReference type="FunFam" id="3.20.20.70:FF:000042">
    <property type="entry name" value="Pyridoxine 5'-phosphate synthase"/>
    <property type="match status" value="1"/>
</dbReference>
<feature type="binding site" evidence="4">
    <location>
        <begin position="11"/>
        <end position="12"/>
    </location>
    <ligand>
        <name>1-deoxy-D-xylulose 5-phosphate</name>
        <dbReference type="ChEBI" id="CHEBI:57792"/>
    </ligand>
</feature>
<dbReference type="GO" id="GO:0033856">
    <property type="term" value="F:pyridoxine 5'-phosphate synthase activity"/>
    <property type="evidence" value="ECO:0007669"/>
    <property type="project" value="UniProtKB-UniRule"/>
</dbReference>
<feature type="binding site" evidence="4">
    <location>
        <position position="193"/>
    </location>
    <ligand>
        <name>3-amino-2-oxopropyl phosphate</name>
        <dbReference type="ChEBI" id="CHEBI:57279"/>
    </ligand>
</feature>
<dbReference type="AlphaFoldDB" id="A0A2X0VF87"/>
<dbReference type="EC" id="2.6.99.2" evidence="4 5"/>
<dbReference type="Gene3D" id="3.20.20.70">
    <property type="entry name" value="Aldolase class I"/>
    <property type="match status" value="1"/>
</dbReference>
<comment type="subunit">
    <text evidence="4">Homooctamer; tetramer of dimers.</text>
</comment>
<dbReference type="GO" id="GO:0005829">
    <property type="term" value="C:cytosol"/>
    <property type="evidence" value="ECO:0007669"/>
    <property type="project" value="TreeGrafter"/>
</dbReference>
<dbReference type="UniPathway" id="UPA00244">
    <property type="reaction ID" value="UER00313"/>
</dbReference>
<dbReference type="NCBIfam" id="NF003625">
    <property type="entry name" value="PRK05265.1-3"/>
    <property type="match status" value="1"/>
</dbReference>
<feature type="binding site" evidence="4">
    <location>
        <position position="47"/>
    </location>
    <ligand>
        <name>1-deoxy-D-xylulose 5-phosphate</name>
        <dbReference type="ChEBI" id="CHEBI:57792"/>
    </ligand>
</feature>
<dbReference type="NCBIfam" id="TIGR00559">
    <property type="entry name" value="pdxJ"/>
    <property type="match status" value="1"/>
</dbReference>
<comment type="similarity">
    <text evidence="4">Belongs to the PNP synthase family.</text>
</comment>
<organism evidence="6 7">
    <name type="scientific">Anaerobiospirillum thomasii</name>
    <dbReference type="NCBI Taxonomy" id="179995"/>
    <lineage>
        <taxon>Bacteria</taxon>
        <taxon>Pseudomonadati</taxon>
        <taxon>Pseudomonadota</taxon>
        <taxon>Gammaproteobacteria</taxon>
        <taxon>Aeromonadales</taxon>
        <taxon>Succinivibrionaceae</taxon>
        <taxon>Anaerobiospirillum</taxon>
    </lineage>
</organism>
<dbReference type="NCBIfam" id="NF003624">
    <property type="entry name" value="PRK05265.1-2"/>
    <property type="match status" value="1"/>
</dbReference>
<dbReference type="OrthoDB" id="9806590at2"/>
<dbReference type="NCBIfam" id="NF003623">
    <property type="entry name" value="PRK05265.1-1"/>
    <property type="match status" value="1"/>
</dbReference>
<dbReference type="Pfam" id="PF03740">
    <property type="entry name" value="PdxJ"/>
    <property type="match status" value="1"/>
</dbReference>
<accession>A0A2X0VF87</accession>
<dbReference type="InterPro" id="IPR004569">
    <property type="entry name" value="PyrdxlP_synth_PdxJ"/>
</dbReference>
<comment type="function">
    <text evidence="4">Catalyzes the complicated ring closure reaction between the two acyclic compounds 1-deoxy-D-xylulose-5-phosphate (DXP) and 3-amino-2-oxopropyl phosphate (1-amino-acetone-3-phosphate or AAP) to form pyridoxine 5'-phosphate (PNP) and inorganic phosphate.</text>
</comment>
<feature type="binding site" evidence="4">
    <location>
        <position position="102"/>
    </location>
    <ligand>
        <name>1-deoxy-D-xylulose 5-phosphate</name>
        <dbReference type="ChEBI" id="CHEBI:57792"/>
    </ligand>
</feature>
<feature type="binding site" evidence="4">
    <location>
        <position position="52"/>
    </location>
    <ligand>
        <name>1-deoxy-D-xylulose 5-phosphate</name>
        <dbReference type="ChEBI" id="CHEBI:57792"/>
    </ligand>
</feature>
<dbReference type="RefSeq" id="WP_113743265.1">
    <property type="nucleotide sequence ID" value="NZ_UAPU01000007.1"/>
</dbReference>
<evidence type="ECO:0000313" key="6">
    <source>
        <dbReference type="EMBL" id="SPT69077.1"/>
    </source>
</evidence>
<dbReference type="NCBIfam" id="NF003627">
    <property type="entry name" value="PRK05265.1-5"/>
    <property type="match status" value="1"/>
</dbReference>
<evidence type="ECO:0000256" key="3">
    <source>
        <dbReference type="ARBA" id="ARBA00023096"/>
    </source>
</evidence>